<evidence type="ECO:0000256" key="4">
    <source>
        <dbReference type="SAM" id="MobiDB-lite"/>
    </source>
</evidence>
<keyword evidence="2" id="KW-0238">DNA-binding</keyword>
<reference evidence="6" key="1">
    <citation type="journal article" date="2016" name="Front. Microbiol.">
        <title>Genome Sequence of the Piezophilic, Mesophilic Sulfate-Reducing Bacterium Desulfovibrio indicus J2T.</title>
        <authorList>
            <person name="Cao J."/>
            <person name="Maignien L."/>
            <person name="Shao Z."/>
            <person name="Alain K."/>
            <person name="Jebbar M."/>
        </authorList>
    </citation>
    <scope>NUCLEOTIDE SEQUENCE</scope>
    <source>
        <strain evidence="6">JCM 32048</strain>
    </source>
</reference>
<dbReference type="SUPFAM" id="SSF48008">
    <property type="entry name" value="GntR ligand-binding domain-like"/>
    <property type="match status" value="1"/>
</dbReference>
<evidence type="ECO:0000256" key="1">
    <source>
        <dbReference type="ARBA" id="ARBA00023015"/>
    </source>
</evidence>
<evidence type="ECO:0000256" key="3">
    <source>
        <dbReference type="ARBA" id="ARBA00023163"/>
    </source>
</evidence>
<dbReference type="GO" id="GO:0003700">
    <property type="term" value="F:DNA-binding transcription factor activity"/>
    <property type="evidence" value="ECO:0007669"/>
    <property type="project" value="InterPro"/>
</dbReference>
<keyword evidence="3" id="KW-0804">Transcription</keyword>
<evidence type="ECO:0000313" key="6">
    <source>
        <dbReference type="EMBL" id="GJD65717.1"/>
    </source>
</evidence>
<gene>
    <name evidence="6" type="primary">rspR_7</name>
    <name evidence="6" type="ORF">MPEAHAMD_5912</name>
</gene>
<dbReference type="PROSITE" id="PS50949">
    <property type="entry name" value="HTH_GNTR"/>
    <property type="match status" value="1"/>
</dbReference>
<dbReference type="PANTHER" id="PTHR43537">
    <property type="entry name" value="TRANSCRIPTIONAL REGULATOR, GNTR FAMILY"/>
    <property type="match status" value="1"/>
</dbReference>
<evidence type="ECO:0000313" key="7">
    <source>
        <dbReference type="Proteomes" id="UP001055286"/>
    </source>
</evidence>
<evidence type="ECO:0000259" key="5">
    <source>
        <dbReference type="PROSITE" id="PS50949"/>
    </source>
</evidence>
<protein>
    <submittedName>
        <fullName evidence="6">HTH-type transcriptional repressor RspR</fullName>
    </submittedName>
</protein>
<dbReference type="SMART" id="SM00895">
    <property type="entry name" value="FCD"/>
    <property type="match status" value="1"/>
</dbReference>
<dbReference type="PANTHER" id="PTHR43537:SF24">
    <property type="entry name" value="GLUCONATE OPERON TRANSCRIPTIONAL REPRESSOR"/>
    <property type="match status" value="1"/>
</dbReference>
<dbReference type="EMBL" id="BPQJ01000046">
    <property type="protein sequence ID" value="GJD65717.1"/>
    <property type="molecule type" value="Genomic_DNA"/>
</dbReference>
<keyword evidence="1" id="KW-0805">Transcription regulation</keyword>
<dbReference type="AlphaFoldDB" id="A0AA37HH77"/>
<dbReference type="InterPro" id="IPR036388">
    <property type="entry name" value="WH-like_DNA-bd_sf"/>
</dbReference>
<dbReference type="SUPFAM" id="SSF46785">
    <property type="entry name" value="Winged helix' DNA-binding domain"/>
    <property type="match status" value="1"/>
</dbReference>
<keyword evidence="7" id="KW-1185">Reference proteome</keyword>
<dbReference type="InterPro" id="IPR000524">
    <property type="entry name" value="Tscrpt_reg_HTH_GntR"/>
</dbReference>
<proteinExistence type="predicted"/>
<comment type="caution">
    <text evidence="6">The sequence shown here is derived from an EMBL/GenBank/DDBJ whole genome shotgun (WGS) entry which is preliminary data.</text>
</comment>
<sequence length="248" mass="27112">MIAGALDTLAPPQLVRERAFEEVRDAIIAGRIAPGARLIERELCAALGISRASVREMIRRLEAERLVSVEPRKGPTVMALTRKDAAEIYEVRALLEALLIERFTAVASGDEIAHLERIFAQVRAAAATDAVSEIVALMLRFNDHLVDVVRHDVARDLLRQLNARINFLRIRAMAKPGRIAASLEEIGAILDAVRGRDGARAGALMKASVEHARDAALEQLATQDTDRPSGKRRGSAASRRPTDHQGSR</sequence>
<dbReference type="InterPro" id="IPR036390">
    <property type="entry name" value="WH_DNA-bd_sf"/>
</dbReference>
<evidence type="ECO:0000256" key="2">
    <source>
        <dbReference type="ARBA" id="ARBA00023125"/>
    </source>
</evidence>
<dbReference type="InterPro" id="IPR008920">
    <property type="entry name" value="TF_FadR/GntR_C"/>
</dbReference>
<dbReference type="RefSeq" id="WP_238193088.1">
    <property type="nucleotide sequence ID" value="NZ_BPQJ01000046.1"/>
</dbReference>
<dbReference type="GO" id="GO:0003677">
    <property type="term" value="F:DNA binding"/>
    <property type="evidence" value="ECO:0007669"/>
    <property type="project" value="UniProtKB-KW"/>
</dbReference>
<dbReference type="InterPro" id="IPR011711">
    <property type="entry name" value="GntR_C"/>
</dbReference>
<dbReference type="Pfam" id="PF00392">
    <property type="entry name" value="GntR"/>
    <property type="match status" value="1"/>
</dbReference>
<feature type="region of interest" description="Disordered" evidence="4">
    <location>
        <begin position="217"/>
        <end position="248"/>
    </location>
</feature>
<dbReference type="Pfam" id="PF07729">
    <property type="entry name" value="FCD"/>
    <property type="match status" value="1"/>
</dbReference>
<feature type="domain" description="HTH gntR-type" evidence="5">
    <location>
        <begin position="13"/>
        <end position="80"/>
    </location>
</feature>
<dbReference type="Gene3D" id="1.20.120.530">
    <property type="entry name" value="GntR ligand-binding domain-like"/>
    <property type="match status" value="1"/>
</dbReference>
<dbReference type="Gene3D" id="1.10.10.10">
    <property type="entry name" value="Winged helix-like DNA-binding domain superfamily/Winged helix DNA-binding domain"/>
    <property type="match status" value="1"/>
</dbReference>
<dbReference type="Proteomes" id="UP001055286">
    <property type="component" value="Unassembled WGS sequence"/>
</dbReference>
<dbReference type="SMART" id="SM00345">
    <property type="entry name" value="HTH_GNTR"/>
    <property type="match status" value="1"/>
</dbReference>
<name>A0AA37HH77_9HYPH</name>
<organism evidence="6 7">
    <name type="scientific">Methylobacterium frigidaeris</name>
    <dbReference type="NCBI Taxonomy" id="2038277"/>
    <lineage>
        <taxon>Bacteria</taxon>
        <taxon>Pseudomonadati</taxon>
        <taxon>Pseudomonadota</taxon>
        <taxon>Alphaproteobacteria</taxon>
        <taxon>Hyphomicrobiales</taxon>
        <taxon>Methylobacteriaceae</taxon>
        <taxon>Methylobacterium</taxon>
    </lineage>
</organism>
<accession>A0AA37HH77</accession>
<reference evidence="6" key="2">
    <citation type="submission" date="2021-08" db="EMBL/GenBank/DDBJ databases">
        <authorList>
            <person name="Tani A."/>
            <person name="Ola A."/>
            <person name="Ogura Y."/>
            <person name="Katsura K."/>
            <person name="Hayashi T."/>
        </authorList>
    </citation>
    <scope>NUCLEOTIDE SEQUENCE</scope>
    <source>
        <strain evidence="6">JCM 32048</strain>
    </source>
</reference>
<dbReference type="CDD" id="cd07377">
    <property type="entry name" value="WHTH_GntR"/>
    <property type="match status" value="1"/>
</dbReference>